<reference evidence="9 10" key="1">
    <citation type="submission" date="2022-10" db="EMBL/GenBank/DDBJ databases">
        <title>Description of Fervidibacillus gen. nov. in the family Fervidibacillaceae fam. nov. with two species, Fervidibacillus albus sp. nov., and Fervidibacillus halotolerans sp. nov., isolated from tidal flat sediments.</title>
        <authorList>
            <person name="Kwon K.K."/>
            <person name="Yang S.-H."/>
        </authorList>
    </citation>
    <scope>NUCLEOTIDE SEQUENCE [LARGE SCALE GENOMIC DNA]</scope>
    <source>
        <strain evidence="9 10">DSM 23332</strain>
    </source>
</reference>
<evidence type="ECO:0000256" key="4">
    <source>
        <dbReference type="ARBA" id="ARBA00013185"/>
    </source>
</evidence>
<dbReference type="Gene3D" id="2.70.98.10">
    <property type="match status" value="1"/>
</dbReference>
<dbReference type="NCBIfam" id="NF008277">
    <property type="entry name" value="PRK11055.1"/>
    <property type="match status" value="1"/>
</dbReference>
<evidence type="ECO:0000256" key="2">
    <source>
        <dbReference type="ARBA" id="ARBA00005028"/>
    </source>
</evidence>
<comment type="pathway">
    <text evidence="2 8">Carbohydrate metabolism; hexose metabolism.</text>
</comment>
<comment type="similarity">
    <text evidence="3 8">Belongs to the aldose epimerase family.</text>
</comment>
<evidence type="ECO:0000256" key="3">
    <source>
        <dbReference type="ARBA" id="ARBA00006206"/>
    </source>
</evidence>
<evidence type="ECO:0000256" key="1">
    <source>
        <dbReference type="ARBA" id="ARBA00001614"/>
    </source>
</evidence>
<dbReference type="PROSITE" id="PS00545">
    <property type="entry name" value="ALDOSE_1_EPIMERASE"/>
    <property type="match status" value="1"/>
</dbReference>
<gene>
    <name evidence="9" type="ORF">OEV82_10725</name>
</gene>
<organism evidence="9 10">
    <name type="scientific">Pallidibacillus thermolactis</name>
    <dbReference type="NCBI Taxonomy" id="251051"/>
    <lineage>
        <taxon>Bacteria</taxon>
        <taxon>Bacillati</taxon>
        <taxon>Bacillota</taxon>
        <taxon>Bacilli</taxon>
        <taxon>Bacillales</taxon>
        <taxon>Bacillaceae</taxon>
        <taxon>Pallidibacillus</taxon>
    </lineage>
</organism>
<dbReference type="PIRSF" id="PIRSF005096">
    <property type="entry name" value="GALM"/>
    <property type="match status" value="1"/>
</dbReference>
<dbReference type="EC" id="5.1.3.3" evidence="4 8"/>
<dbReference type="CDD" id="cd09019">
    <property type="entry name" value="galactose_mutarotase_like"/>
    <property type="match status" value="1"/>
</dbReference>
<evidence type="ECO:0000313" key="9">
    <source>
        <dbReference type="EMBL" id="MCU9594911.1"/>
    </source>
</evidence>
<dbReference type="EMBL" id="JAOUSE010000033">
    <property type="protein sequence ID" value="MCU9594911.1"/>
    <property type="molecule type" value="Genomic_DNA"/>
</dbReference>
<evidence type="ECO:0000256" key="5">
    <source>
        <dbReference type="ARBA" id="ARBA00014165"/>
    </source>
</evidence>
<accession>A0ABT2WHG4</accession>
<comment type="catalytic activity">
    <reaction evidence="1 8">
        <text>alpha-D-glucose = beta-D-glucose</text>
        <dbReference type="Rhea" id="RHEA:10264"/>
        <dbReference type="ChEBI" id="CHEBI:15903"/>
        <dbReference type="ChEBI" id="CHEBI:17925"/>
        <dbReference type="EC" id="5.1.3.3"/>
    </reaction>
</comment>
<dbReference type="InterPro" id="IPR011013">
    <property type="entry name" value="Gal_mutarotase_sf_dom"/>
</dbReference>
<keyword evidence="6 8" id="KW-0413">Isomerase</keyword>
<keyword evidence="10" id="KW-1185">Reference proteome</keyword>
<evidence type="ECO:0000313" key="10">
    <source>
        <dbReference type="Proteomes" id="UP001208656"/>
    </source>
</evidence>
<dbReference type="SUPFAM" id="SSF74650">
    <property type="entry name" value="Galactose mutarotase-like"/>
    <property type="match status" value="1"/>
</dbReference>
<evidence type="ECO:0000256" key="8">
    <source>
        <dbReference type="PIRNR" id="PIRNR005096"/>
    </source>
</evidence>
<comment type="caution">
    <text evidence="9">The sequence shown here is derived from an EMBL/GenBank/DDBJ whole genome shotgun (WGS) entry which is preliminary data.</text>
</comment>
<dbReference type="InterPro" id="IPR047215">
    <property type="entry name" value="Galactose_mutarotase-like"/>
</dbReference>
<name>A0ABT2WHG4_9BACI</name>
<dbReference type="PANTHER" id="PTHR10091">
    <property type="entry name" value="ALDOSE-1-EPIMERASE"/>
    <property type="match status" value="1"/>
</dbReference>
<evidence type="ECO:0000256" key="7">
    <source>
        <dbReference type="ARBA" id="ARBA00023277"/>
    </source>
</evidence>
<proteinExistence type="inferred from homology"/>
<protein>
    <recommendedName>
        <fullName evidence="5 8">Aldose 1-epimerase</fullName>
        <ecNumber evidence="4 8">5.1.3.3</ecNumber>
    </recommendedName>
</protein>
<dbReference type="InterPro" id="IPR018052">
    <property type="entry name" value="Ald1_epimerase_CS"/>
</dbReference>
<dbReference type="Pfam" id="PF01263">
    <property type="entry name" value="Aldose_epim"/>
    <property type="match status" value="1"/>
</dbReference>
<sequence length="350" mass="39735">MEIRTNDFGSINGQKIYTYTLENNNGMRLTCTNLGCIVTEILAPDRNGMFENIVLGFNNVEDYIRNKTYFGALIGRVAGRIGQGKFELEGKVYQLPKNEGNNHLHGGYQGLHERVWDAEEIKTDSAVGIRFSYVSPDGEEGYPGNVRLQVTYLLNNDNQWIFTCKGYTDQKTLLNITNHSYFNLSGNAKKDILNHELTLKSHRFLELDKQFIPTGKISHVEGSVFDFRNSRKILDGKLSQNEQNILVGNGYDHPFLLDDHFNEEIILRDHETGRKLIVETNQPCVVVYTGNQIGGEYQTAEGVKAKKYLALCLETQGLPDAIHHSHFPPIIIGPEDYYEAKTIYTFTIDD</sequence>
<dbReference type="PANTHER" id="PTHR10091:SF0">
    <property type="entry name" value="GALACTOSE MUTAROTASE"/>
    <property type="match status" value="1"/>
</dbReference>
<dbReference type="InterPro" id="IPR008183">
    <property type="entry name" value="Aldose_1/G6P_1-epimerase"/>
</dbReference>
<keyword evidence="7 8" id="KW-0119">Carbohydrate metabolism</keyword>
<dbReference type="Proteomes" id="UP001208656">
    <property type="component" value="Unassembled WGS sequence"/>
</dbReference>
<dbReference type="RefSeq" id="WP_263061873.1">
    <property type="nucleotide sequence ID" value="NZ_JAOUSE010000033.1"/>
</dbReference>
<dbReference type="InterPro" id="IPR014718">
    <property type="entry name" value="GH-type_carb-bd"/>
</dbReference>
<evidence type="ECO:0000256" key="6">
    <source>
        <dbReference type="ARBA" id="ARBA00023235"/>
    </source>
</evidence>
<dbReference type="InterPro" id="IPR015443">
    <property type="entry name" value="Aldose_1-epimerase"/>
</dbReference>